<dbReference type="AlphaFoldDB" id="A0A0F6TMU2"/>
<evidence type="ECO:0000313" key="1">
    <source>
        <dbReference type="EMBL" id="AKE49368.1"/>
    </source>
</evidence>
<accession>A0A0F6TMU2</accession>
<protein>
    <submittedName>
        <fullName evidence="1">Pseudoazurin</fullName>
    </submittedName>
</protein>
<reference evidence="1" key="1">
    <citation type="journal article" date="2015" name="Environ. Sci. Technol.">
        <title>Anaerobic arsenite oxidation by an autotrophic arsenite-oxidizing bacterium from an arsenic-contaminated paddy soil.</title>
        <authorList>
            <person name="Zhang J."/>
            <person name="Zhou W."/>
            <person name="Liu B."/>
            <person name="He J."/>
            <person name="Shen Q."/>
            <person name="Zhao F.J."/>
        </authorList>
    </citation>
    <scope>NUCLEOTIDE SEQUENCE</scope>
    <source>
        <strain evidence="1">SY</strain>
    </source>
</reference>
<organism evidence="1">
    <name type="scientific">Paracoccus sp. SY</name>
    <dbReference type="NCBI Taxonomy" id="1330255"/>
    <lineage>
        <taxon>Bacteria</taxon>
        <taxon>Pseudomonadati</taxon>
        <taxon>Pseudomonadota</taxon>
        <taxon>Alphaproteobacteria</taxon>
        <taxon>Rhodobacterales</taxon>
        <taxon>Paracoccaceae</taxon>
        <taxon>Paracoccus</taxon>
    </lineage>
</organism>
<sequence length="162" mass="17462">MDLGDFRVHALARLFRHLGGLGGVQVRGRIAHLDQSHHAHRVMRGAFDAVKAGLGHGQRIFLVDLAFEGLDALGQDLLDRFDVVALVGGHEADHVARLGLHIGGFEHHHSGLALVQHVDLVFGREGGACEGQDKGGGCKEECAFHLLSPESADRLLNPLVRN</sequence>
<dbReference type="EMBL" id="KP881607">
    <property type="protein sequence ID" value="AKE49368.1"/>
    <property type="molecule type" value="Genomic_DNA"/>
</dbReference>
<proteinExistence type="predicted"/>
<name>A0A0F6TMU2_9RHOB</name>